<dbReference type="RefSeq" id="XP_043049928.1">
    <property type="nucleotide sequence ID" value="XM_043195262.1"/>
</dbReference>
<evidence type="ECO:0000313" key="2">
    <source>
        <dbReference type="Proteomes" id="UP000790833"/>
    </source>
</evidence>
<accession>A0A9P7VAE7</accession>
<sequence>METILNYEEFLYSDLISLPLPENVLKEGALKKTSREPLVAKIKFKEKKAMLNQNLNSALKDFDPSFLLKNVSLFQEEITRIIDVHNIFDELALVRSRSAKLYQSNCA</sequence>
<gene>
    <name evidence="1" type="ORF">KQ657_004593</name>
</gene>
<reference evidence="1" key="1">
    <citation type="submission" date="2021-03" db="EMBL/GenBank/DDBJ databases">
        <authorList>
            <person name="Palmer J.M."/>
        </authorList>
    </citation>
    <scope>NUCLEOTIDE SEQUENCE</scope>
    <source>
        <strain evidence="1">ARV_011</strain>
    </source>
</reference>
<dbReference type="EMBL" id="JAHMUF010000007">
    <property type="protein sequence ID" value="KAG7194381.1"/>
    <property type="molecule type" value="Genomic_DNA"/>
</dbReference>
<comment type="caution">
    <text evidence="1">The sequence shown here is derived from an EMBL/GenBank/DDBJ whole genome shotgun (WGS) entry which is preliminary data.</text>
</comment>
<name>A0A9P7VAE7_9ASCO</name>
<organism evidence="1 2">
    <name type="scientific">Scheffersomyces spartinae</name>
    <dbReference type="NCBI Taxonomy" id="45513"/>
    <lineage>
        <taxon>Eukaryota</taxon>
        <taxon>Fungi</taxon>
        <taxon>Dikarya</taxon>
        <taxon>Ascomycota</taxon>
        <taxon>Saccharomycotina</taxon>
        <taxon>Pichiomycetes</taxon>
        <taxon>Debaryomycetaceae</taxon>
        <taxon>Scheffersomyces</taxon>
    </lineage>
</organism>
<proteinExistence type="predicted"/>
<protein>
    <submittedName>
        <fullName evidence="1">Uncharacterized protein</fullName>
    </submittedName>
</protein>
<dbReference type="Proteomes" id="UP000790833">
    <property type="component" value="Unassembled WGS sequence"/>
</dbReference>
<dbReference type="GeneID" id="66117967"/>
<keyword evidence="2" id="KW-1185">Reference proteome</keyword>
<evidence type="ECO:0000313" key="1">
    <source>
        <dbReference type="EMBL" id="KAG7194381.1"/>
    </source>
</evidence>
<dbReference type="AlphaFoldDB" id="A0A9P7VAE7"/>